<dbReference type="PANTHER" id="PTHR37488">
    <property type="entry name" value="DUF1275 DOMAIN-CONTAINING PROTEIN"/>
    <property type="match status" value="1"/>
</dbReference>
<dbReference type="Proteomes" id="UP001221142">
    <property type="component" value="Unassembled WGS sequence"/>
</dbReference>
<keyword evidence="1" id="KW-0472">Membrane</keyword>
<reference evidence="2" key="1">
    <citation type="submission" date="2023-03" db="EMBL/GenBank/DDBJ databases">
        <title>Massive genome expansion in bonnet fungi (Mycena s.s.) driven by repeated elements and novel gene families across ecological guilds.</title>
        <authorList>
            <consortium name="Lawrence Berkeley National Laboratory"/>
            <person name="Harder C.B."/>
            <person name="Miyauchi S."/>
            <person name="Viragh M."/>
            <person name="Kuo A."/>
            <person name="Thoen E."/>
            <person name="Andreopoulos B."/>
            <person name="Lu D."/>
            <person name="Skrede I."/>
            <person name="Drula E."/>
            <person name="Henrissat B."/>
            <person name="Morin E."/>
            <person name="Kohler A."/>
            <person name="Barry K."/>
            <person name="LaButti K."/>
            <person name="Morin E."/>
            <person name="Salamov A."/>
            <person name="Lipzen A."/>
            <person name="Mereny Z."/>
            <person name="Hegedus B."/>
            <person name="Baldrian P."/>
            <person name="Stursova M."/>
            <person name="Weitz H."/>
            <person name="Taylor A."/>
            <person name="Grigoriev I.V."/>
            <person name="Nagy L.G."/>
            <person name="Martin F."/>
            <person name="Kauserud H."/>
        </authorList>
    </citation>
    <scope>NUCLEOTIDE SEQUENCE</scope>
    <source>
        <strain evidence="2">9284</strain>
    </source>
</reference>
<feature type="transmembrane region" description="Helical" evidence="1">
    <location>
        <begin position="246"/>
        <end position="266"/>
    </location>
</feature>
<dbReference type="Pfam" id="PF06912">
    <property type="entry name" value="DUF1275"/>
    <property type="match status" value="1"/>
</dbReference>
<evidence type="ECO:0000313" key="2">
    <source>
        <dbReference type="EMBL" id="KAJ7636926.1"/>
    </source>
</evidence>
<comment type="caution">
    <text evidence="2">The sequence shown here is derived from an EMBL/GenBank/DDBJ whole genome shotgun (WGS) entry which is preliminary data.</text>
</comment>
<keyword evidence="1" id="KW-0812">Transmembrane</keyword>
<evidence type="ECO:0000256" key="1">
    <source>
        <dbReference type="SAM" id="Phobius"/>
    </source>
</evidence>
<proteinExistence type="predicted"/>
<keyword evidence="1" id="KW-1133">Transmembrane helix</keyword>
<protein>
    <recommendedName>
        <fullName evidence="4">DUF1275 domain protein</fullName>
    </recommendedName>
</protein>
<dbReference type="AlphaFoldDB" id="A0AAD7C249"/>
<feature type="transmembrane region" description="Helical" evidence="1">
    <location>
        <begin position="223"/>
        <end position="240"/>
    </location>
</feature>
<dbReference type="PANTHER" id="PTHR37488:SF2">
    <property type="entry name" value="DUF1275 DOMAIN-CONTAINING PROTEIN"/>
    <property type="match status" value="1"/>
</dbReference>
<keyword evidence="3" id="KW-1185">Reference proteome</keyword>
<gene>
    <name evidence="2" type="ORF">FB45DRAFT_452060</name>
</gene>
<dbReference type="EMBL" id="JARKIF010000006">
    <property type="protein sequence ID" value="KAJ7636926.1"/>
    <property type="molecule type" value="Genomic_DNA"/>
</dbReference>
<organism evidence="2 3">
    <name type="scientific">Roridomyces roridus</name>
    <dbReference type="NCBI Taxonomy" id="1738132"/>
    <lineage>
        <taxon>Eukaryota</taxon>
        <taxon>Fungi</taxon>
        <taxon>Dikarya</taxon>
        <taxon>Basidiomycota</taxon>
        <taxon>Agaricomycotina</taxon>
        <taxon>Agaricomycetes</taxon>
        <taxon>Agaricomycetidae</taxon>
        <taxon>Agaricales</taxon>
        <taxon>Marasmiineae</taxon>
        <taxon>Mycenaceae</taxon>
        <taxon>Roridomyces</taxon>
    </lineage>
</organism>
<accession>A0AAD7C249</accession>
<feature type="transmembrane region" description="Helical" evidence="1">
    <location>
        <begin position="38"/>
        <end position="62"/>
    </location>
</feature>
<name>A0AAD7C249_9AGAR</name>
<evidence type="ECO:0008006" key="4">
    <source>
        <dbReference type="Google" id="ProtNLM"/>
    </source>
</evidence>
<sequence length="287" mass="30668">MASDHDEQPLLLPKTHDGFSWREFLSQQVDPESSTAPLVAYCFVTGFIDAISFTAVFVWCGFQTGNVAQLALALARTIKTRTLLFSLTDRQALLSLLSFNIGAFLGRISDSPRLSKSSGPKTRTWLISGTLFQSLLTLAAGLCIQASGEESISHTRGQPAWTSRAAELGLAMMAMSLGLQGIMAKRLNTQFSTTVVLTAVWVELMVEPKLFWRSGGKGRDHKLLGLGGLFVGAVVARLLVEEIGAPATLAVGAGVKLLVALGWMFVPEKGGNRAATTQPPATYGAIV</sequence>
<evidence type="ECO:0000313" key="3">
    <source>
        <dbReference type="Proteomes" id="UP001221142"/>
    </source>
</evidence>
<dbReference type="InterPro" id="IPR010699">
    <property type="entry name" value="DUF1275"/>
</dbReference>